<dbReference type="OrthoDB" id="367221at2759"/>
<gene>
    <name evidence="2" type="ORF">Cgig2_029444</name>
</gene>
<keyword evidence="3" id="KW-1185">Reference proteome</keyword>
<dbReference type="GO" id="GO:0003723">
    <property type="term" value="F:RNA binding"/>
    <property type="evidence" value="ECO:0007669"/>
    <property type="project" value="InterPro"/>
</dbReference>
<comment type="caution">
    <text evidence="2">The sequence shown here is derived from an EMBL/GenBank/DDBJ whole genome shotgun (WGS) entry which is preliminary data.</text>
</comment>
<evidence type="ECO:0000256" key="1">
    <source>
        <dbReference type="SAM" id="MobiDB-lite"/>
    </source>
</evidence>
<dbReference type="PANTHER" id="PTHR13452:SF13">
    <property type="entry name" value="OS02G0672400 PROTEIN"/>
    <property type="match status" value="1"/>
</dbReference>
<dbReference type="Proteomes" id="UP001153076">
    <property type="component" value="Unassembled WGS sequence"/>
</dbReference>
<protein>
    <submittedName>
        <fullName evidence="2">Uncharacterized protein</fullName>
    </submittedName>
</protein>
<dbReference type="GO" id="GO:0006400">
    <property type="term" value="P:tRNA modification"/>
    <property type="evidence" value="ECO:0007669"/>
    <property type="project" value="InterPro"/>
</dbReference>
<proteinExistence type="predicted"/>
<sequence>MAEAEGLKKECGQGQQHQEEKEREIGAVLEEMKPWEQHSAVISIPRFDYNAPSLLRHSHSGFLITCPIKREKSATKEAISILEKCLESNGSVCLTGSDASSNVKRRKLCSSDGESSGIVSEFPKDESLSSAEADSSVKQTPNLLLVKVTRSGLVLLIFPKGSSLDPVGIVSLVNQSLESGVLKRPL</sequence>
<dbReference type="EMBL" id="JAKOGI010000568">
    <property type="protein sequence ID" value="KAJ8432994.1"/>
    <property type="molecule type" value="Genomic_DNA"/>
</dbReference>
<accession>A0A9Q1JXQ0</accession>
<reference evidence="2" key="1">
    <citation type="submission" date="2022-04" db="EMBL/GenBank/DDBJ databases">
        <title>Carnegiea gigantea Genome sequencing and assembly v2.</title>
        <authorList>
            <person name="Copetti D."/>
            <person name="Sanderson M.J."/>
            <person name="Burquez A."/>
            <person name="Wojciechowski M.F."/>
        </authorList>
    </citation>
    <scope>NUCLEOTIDE SEQUENCE</scope>
    <source>
        <strain evidence="2">SGP5-SGP5p</strain>
        <tissue evidence="2">Aerial part</tissue>
    </source>
</reference>
<dbReference type="AlphaFoldDB" id="A0A9Q1JXQ0"/>
<evidence type="ECO:0000313" key="3">
    <source>
        <dbReference type="Proteomes" id="UP001153076"/>
    </source>
</evidence>
<dbReference type="PANTHER" id="PTHR13452">
    <property type="entry name" value="THUMP DOMAIN CONTAINING PROTEIN 1-RELATED"/>
    <property type="match status" value="1"/>
</dbReference>
<dbReference type="InterPro" id="IPR040183">
    <property type="entry name" value="THUMPD1-like"/>
</dbReference>
<organism evidence="2 3">
    <name type="scientific">Carnegiea gigantea</name>
    <dbReference type="NCBI Taxonomy" id="171969"/>
    <lineage>
        <taxon>Eukaryota</taxon>
        <taxon>Viridiplantae</taxon>
        <taxon>Streptophyta</taxon>
        <taxon>Embryophyta</taxon>
        <taxon>Tracheophyta</taxon>
        <taxon>Spermatophyta</taxon>
        <taxon>Magnoliopsida</taxon>
        <taxon>eudicotyledons</taxon>
        <taxon>Gunneridae</taxon>
        <taxon>Pentapetalae</taxon>
        <taxon>Caryophyllales</taxon>
        <taxon>Cactineae</taxon>
        <taxon>Cactaceae</taxon>
        <taxon>Cactoideae</taxon>
        <taxon>Echinocereeae</taxon>
        <taxon>Carnegiea</taxon>
    </lineage>
</organism>
<feature type="region of interest" description="Disordered" evidence="1">
    <location>
        <begin position="1"/>
        <end position="24"/>
    </location>
</feature>
<evidence type="ECO:0000313" key="2">
    <source>
        <dbReference type="EMBL" id="KAJ8432994.1"/>
    </source>
</evidence>
<name>A0A9Q1JXQ0_9CARY</name>